<keyword evidence="3" id="KW-1185">Reference proteome</keyword>
<proteinExistence type="predicted"/>
<comment type="caution">
    <text evidence="2">The sequence shown here is derived from an EMBL/GenBank/DDBJ whole genome shotgun (WGS) entry which is preliminary data.</text>
</comment>
<accession>A0ABT9PDI8</accession>
<evidence type="ECO:0000313" key="2">
    <source>
        <dbReference type="EMBL" id="MDP9830551.1"/>
    </source>
</evidence>
<sequence length="51" mass="5435">MARSLRVRGTGLEDAVATARSPVTGGGRRGTPVRPDRTTVTRCPHGLTFRS</sequence>
<reference evidence="2 3" key="1">
    <citation type="submission" date="2023-07" db="EMBL/GenBank/DDBJ databases">
        <title>Sequencing the genomes of 1000 actinobacteria strains.</title>
        <authorList>
            <person name="Klenk H.-P."/>
        </authorList>
    </citation>
    <scope>NUCLEOTIDE SEQUENCE [LARGE SCALE GENOMIC DNA]</scope>
    <source>
        <strain evidence="2 3">DSM 44388</strain>
    </source>
</reference>
<evidence type="ECO:0000313" key="3">
    <source>
        <dbReference type="Proteomes" id="UP001235712"/>
    </source>
</evidence>
<gene>
    <name evidence="2" type="ORF">J2S57_006300</name>
</gene>
<feature type="region of interest" description="Disordered" evidence="1">
    <location>
        <begin position="1"/>
        <end position="51"/>
    </location>
</feature>
<protein>
    <submittedName>
        <fullName evidence="2">Uncharacterized protein</fullName>
    </submittedName>
</protein>
<evidence type="ECO:0000256" key="1">
    <source>
        <dbReference type="SAM" id="MobiDB-lite"/>
    </source>
</evidence>
<dbReference type="EMBL" id="JAUSQZ010000001">
    <property type="protein sequence ID" value="MDP9830551.1"/>
    <property type="molecule type" value="Genomic_DNA"/>
</dbReference>
<dbReference type="Proteomes" id="UP001235712">
    <property type="component" value="Unassembled WGS sequence"/>
</dbReference>
<organism evidence="2 3">
    <name type="scientific">Kineosporia succinea</name>
    <dbReference type="NCBI Taxonomy" id="84632"/>
    <lineage>
        <taxon>Bacteria</taxon>
        <taxon>Bacillati</taxon>
        <taxon>Actinomycetota</taxon>
        <taxon>Actinomycetes</taxon>
        <taxon>Kineosporiales</taxon>
        <taxon>Kineosporiaceae</taxon>
        <taxon>Kineosporia</taxon>
    </lineage>
</organism>
<dbReference type="RefSeq" id="WP_307249617.1">
    <property type="nucleotide sequence ID" value="NZ_JAUSQZ010000001.1"/>
</dbReference>
<name>A0ABT9PDI8_9ACTN</name>